<evidence type="ECO:0000256" key="1">
    <source>
        <dbReference type="ARBA" id="ARBA00009437"/>
    </source>
</evidence>
<keyword evidence="2" id="KW-0805">Transcription regulation</keyword>
<dbReference type="Pfam" id="PF00126">
    <property type="entry name" value="HTH_1"/>
    <property type="match status" value="1"/>
</dbReference>
<dbReference type="SUPFAM" id="SSF46785">
    <property type="entry name" value="Winged helix' DNA-binding domain"/>
    <property type="match status" value="1"/>
</dbReference>
<dbReference type="Pfam" id="PF03466">
    <property type="entry name" value="LysR_substrate"/>
    <property type="match status" value="1"/>
</dbReference>
<evidence type="ECO:0000256" key="3">
    <source>
        <dbReference type="ARBA" id="ARBA00023125"/>
    </source>
</evidence>
<comment type="similarity">
    <text evidence="1">Belongs to the LysR transcriptional regulatory family.</text>
</comment>
<keyword evidence="7" id="KW-1185">Reference proteome</keyword>
<organism evidence="6 7">
    <name type="scientific">Rhizobium mayense</name>
    <dbReference type="NCBI Taxonomy" id="1312184"/>
    <lineage>
        <taxon>Bacteria</taxon>
        <taxon>Pseudomonadati</taxon>
        <taxon>Pseudomonadota</taxon>
        <taxon>Alphaproteobacteria</taxon>
        <taxon>Hyphomicrobiales</taxon>
        <taxon>Rhizobiaceae</taxon>
        <taxon>Rhizobium/Agrobacterium group</taxon>
        <taxon>Rhizobium</taxon>
    </lineage>
</organism>
<feature type="domain" description="HTH lysR-type" evidence="5">
    <location>
        <begin position="1"/>
        <end position="59"/>
    </location>
</feature>
<dbReference type="InterPro" id="IPR036388">
    <property type="entry name" value="WH-like_DNA-bd_sf"/>
</dbReference>
<dbReference type="InterPro" id="IPR036390">
    <property type="entry name" value="WH_DNA-bd_sf"/>
</dbReference>
<dbReference type="SUPFAM" id="SSF53850">
    <property type="entry name" value="Periplasmic binding protein-like II"/>
    <property type="match status" value="1"/>
</dbReference>
<gene>
    <name evidence="6" type="ORF">PY649_14815</name>
</gene>
<dbReference type="PANTHER" id="PTHR30346:SF0">
    <property type="entry name" value="HCA OPERON TRANSCRIPTIONAL ACTIVATOR HCAR"/>
    <property type="match status" value="1"/>
</dbReference>
<evidence type="ECO:0000256" key="2">
    <source>
        <dbReference type="ARBA" id="ARBA00023015"/>
    </source>
</evidence>
<dbReference type="InterPro" id="IPR005119">
    <property type="entry name" value="LysR_subst-bd"/>
</dbReference>
<keyword evidence="3" id="KW-0238">DNA-binding</keyword>
<dbReference type="InterPro" id="IPR000847">
    <property type="entry name" value="LysR_HTH_N"/>
</dbReference>
<dbReference type="Proteomes" id="UP001172645">
    <property type="component" value="Unassembled WGS sequence"/>
</dbReference>
<keyword evidence="4" id="KW-0804">Transcription</keyword>
<dbReference type="PANTHER" id="PTHR30346">
    <property type="entry name" value="TRANSCRIPTIONAL DUAL REGULATOR HCAR-RELATED"/>
    <property type="match status" value="1"/>
</dbReference>
<dbReference type="PROSITE" id="PS50931">
    <property type="entry name" value="HTH_LYSR"/>
    <property type="match status" value="1"/>
</dbReference>
<dbReference type="PRINTS" id="PR00039">
    <property type="entry name" value="HTHLYSR"/>
</dbReference>
<dbReference type="RefSeq" id="WP_285869241.1">
    <property type="nucleotide sequence ID" value="NZ_JARFYM010000010.1"/>
</dbReference>
<dbReference type="Gene3D" id="3.40.190.10">
    <property type="entry name" value="Periplasmic binding protein-like II"/>
    <property type="match status" value="2"/>
</dbReference>
<evidence type="ECO:0000259" key="5">
    <source>
        <dbReference type="PROSITE" id="PS50931"/>
    </source>
</evidence>
<proteinExistence type="inferred from homology"/>
<reference evidence="6" key="1">
    <citation type="submission" date="2023-06" db="EMBL/GenBank/DDBJ databases">
        <title>Phylogenetic Diversity of Rhizobium strains.</title>
        <authorList>
            <person name="Moura F.T."/>
            <person name="Helene L.C.F."/>
            <person name="Hungria M."/>
        </authorList>
    </citation>
    <scope>NUCLEOTIDE SEQUENCE</scope>
    <source>
        <strain evidence="6">CCGE526</strain>
    </source>
</reference>
<comment type="caution">
    <text evidence="6">The sequence shown here is derived from an EMBL/GenBank/DDBJ whole genome shotgun (WGS) entry which is preliminary data.</text>
</comment>
<evidence type="ECO:0000313" key="6">
    <source>
        <dbReference type="EMBL" id="MDL2400176.1"/>
    </source>
</evidence>
<dbReference type="EMBL" id="JARFYM010000010">
    <property type="protein sequence ID" value="MDL2400176.1"/>
    <property type="molecule type" value="Genomic_DNA"/>
</dbReference>
<evidence type="ECO:0000313" key="7">
    <source>
        <dbReference type="Proteomes" id="UP001172645"/>
    </source>
</evidence>
<name>A0ABT7JV09_9HYPH</name>
<sequence length="297" mass="32468">MDLRHLRYFIAVAEEGSLTVAAEKRLHTAQPSLSRQMRDLEVELGCELMIRGAKGVELTAAGRVFLDHARAVLVQVEATVEATRRAAAPAKASFVLGFLTGYEFDWLPAVMRIMRDELPNTEVVILSLSSPDLADGLMRGKIDLAFLRHERNAPGIVFTRLTDEPLIVLMPVDHHLTERSAITPDDITGEQLVGVPHDKSPALRAVTDAYGVKLGIDLTPDHYVDNLAMAMSLVTSTRGIALMPLYARNLLPSTVVSRPLAGVQPTIDLSLGYSEANTSPLLKTIVSRIGELKFANR</sequence>
<evidence type="ECO:0000256" key="4">
    <source>
        <dbReference type="ARBA" id="ARBA00023163"/>
    </source>
</evidence>
<protein>
    <submittedName>
        <fullName evidence="6">LysR substrate-binding domain-containing protein</fullName>
    </submittedName>
</protein>
<accession>A0ABT7JV09</accession>
<dbReference type="Gene3D" id="1.10.10.10">
    <property type="entry name" value="Winged helix-like DNA-binding domain superfamily/Winged helix DNA-binding domain"/>
    <property type="match status" value="1"/>
</dbReference>